<protein>
    <submittedName>
        <fullName evidence="1">Uncharacterized protein</fullName>
    </submittedName>
</protein>
<gene>
    <name evidence="1" type="ORF">OBE_10638</name>
</gene>
<sequence length="122" mass="13540">YILNDDKPAIIINENGAVAYGTPFSGKNDESRNAAAPIRAVVFIERSQKNSIEKISPASAVPLFMSQTVRPKTPQYMGVLLRLLDALLKEVPVFLLKCNMDPSAAHVSYDGIEEYYRQNPRA</sequence>
<evidence type="ECO:0000313" key="1">
    <source>
        <dbReference type="EMBL" id="EKC57241.1"/>
    </source>
</evidence>
<comment type="caution">
    <text evidence="1">The sequence shown here is derived from an EMBL/GenBank/DDBJ whole genome shotgun (WGS) entry which is preliminary data.</text>
</comment>
<proteinExistence type="predicted"/>
<organism evidence="1">
    <name type="scientific">human gut metagenome</name>
    <dbReference type="NCBI Taxonomy" id="408170"/>
    <lineage>
        <taxon>unclassified sequences</taxon>
        <taxon>metagenomes</taxon>
        <taxon>organismal metagenomes</taxon>
    </lineage>
</organism>
<accession>K1TDH8</accession>
<name>K1TDH8_9ZZZZ</name>
<feature type="non-terminal residue" evidence="1">
    <location>
        <position position="1"/>
    </location>
</feature>
<dbReference type="AlphaFoldDB" id="K1TDH8"/>
<dbReference type="EMBL" id="AJWZ01007321">
    <property type="protein sequence ID" value="EKC57241.1"/>
    <property type="molecule type" value="Genomic_DNA"/>
</dbReference>
<reference evidence="1" key="1">
    <citation type="journal article" date="2013" name="Environ. Microbiol.">
        <title>Microbiota from the distal guts of lean and obese adolescents exhibit partial functional redundancy besides clear differences in community structure.</title>
        <authorList>
            <person name="Ferrer M."/>
            <person name="Ruiz A."/>
            <person name="Lanza F."/>
            <person name="Haange S.B."/>
            <person name="Oberbach A."/>
            <person name="Till H."/>
            <person name="Bargiela R."/>
            <person name="Campoy C."/>
            <person name="Segura M.T."/>
            <person name="Richter M."/>
            <person name="von Bergen M."/>
            <person name="Seifert J."/>
            <person name="Suarez A."/>
        </authorList>
    </citation>
    <scope>NUCLEOTIDE SEQUENCE</scope>
</reference>